<feature type="active site" description="Tele-AMP-histidine intermediate" evidence="3">
    <location>
        <position position="107"/>
    </location>
</feature>
<keyword evidence="1" id="KW-0547">Nucleotide-binding</keyword>
<name>A0A8X8X2A7_SALSN</name>
<organism evidence="6">
    <name type="scientific">Salvia splendens</name>
    <name type="common">Scarlet sage</name>
    <dbReference type="NCBI Taxonomy" id="180675"/>
    <lineage>
        <taxon>Eukaryota</taxon>
        <taxon>Viridiplantae</taxon>
        <taxon>Streptophyta</taxon>
        <taxon>Embryophyta</taxon>
        <taxon>Tracheophyta</taxon>
        <taxon>Spermatophyta</taxon>
        <taxon>Magnoliopsida</taxon>
        <taxon>eudicotyledons</taxon>
        <taxon>Gunneridae</taxon>
        <taxon>Pentapetalae</taxon>
        <taxon>asterids</taxon>
        <taxon>lamiids</taxon>
        <taxon>Lamiales</taxon>
        <taxon>Lamiaceae</taxon>
        <taxon>Nepetoideae</taxon>
        <taxon>Mentheae</taxon>
        <taxon>Salviinae</taxon>
        <taxon>Salvia</taxon>
        <taxon>Salvia subgen. Calosphace</taxon>
        <taxon>core Calosphace</taxon>
    </lineage>
</organism>
<evidence type="ECO:0000259" key="5">
    <source>
        <dbReference type="PROSITE" id="PS51084"/>
    </source>
</evidence>
<dbReference type="PANTHER" id="PTHR12486">
    <property type="entry name" value="APRATAXIN-RELATED"/>
    <property type="match status" value="1"/>
</dbReference>
<dbReference type="GO" id="GO:0047627">
    <property type="term" value="F:adenylylsulfatase activity"/>
    <property type="evidence" value="ECO:0007669"/>
    <property type="project" value="UniProtKB-ARBA"/>
</dbReference>
<comment type="caution">
    <text evidence="6">The sequence shown here is derived from an EMBL/GenBank/DDBJ whole genome shotgun (WGS) entry which is preliminary data.</text>
</comment>
<dbReference type="PROSITE" id="PS51084">
    <property type="entry name" value="HIT_2"/>
    <property type="match status" value="1"/>
</dbReference>
<sequence length="147" mass="16679">MAGALSSSCIFCQITRASTPATILHQDDKVVAFQDINPSALKHYLVIPVEHIPTVKQLRRRAEDFALVSNMLDVGRALLERDAPHAEQYRFGFHQPPFNSVNHLHLHCFALPYMPRWRAMKYLSLGPFVGFIEAEKLLERIKPASSL</sequence>
<dbReference type="InterPro" id="IPR036265">
    <property type="entry name" value="HIT-like_sf"/>
</dbReference>
<evidence type="ECO:0000313" key="6">
    <source>
        <dbReference type="EMBL" id="KAG6405505.1"/>
    </source>
</evidence>
<keyword evidence="2" id="KW-0378">Hydrolase</keyword>
<reference evidence="6" key="1">
    <citation type="submission" date="2018-01" db="EMBL/GenBank/DDBJ databases">
        <authorList>
            <person name="Mao J.F."/>
        </authorList>
    </citation>
    <scope>NUCLEOTIDE SEQUENCE</scope>
    <source>
        <strain evidence="6">Huo1</strain>
        <tissue evidence="6">Leaf</tissue>
    </source>
</reference>
<reference evidence="6" key="2">
    <citation type="submission" date="2020-08" db="EMBL/GenBank/DDBJ databases">
        <title>Plant Genome Project.</title>
        <authorList>
            <person name="Zhang R.-G."/>
        </authorList>
    </citation>
    <scope>NUCLEOTIDE SEQUENCE</scope>
    <source>
        <strain evidence="6">Huo1</strain>
        <tissue evidence="6">Leaf</tissue>
    </source>
</reference>
<feature type="short sequence motif" description="Histidine triad motif" evidence="4">
    <location>
        <begin position="103"/>
        <end position="107"/>
    </location>
</feature>
<dbReference type="GO" id="GO:0000166">
    <property type="term" value="F:nucleotide binding"/>
    <property type="evidence" value="ECO:0007669"/>
    <property type="project" value="UniProtKB-KW"/>
</dbReference>
<feature type="domain" description="HIT" evidence="5">
    <location>
        <begin position="10"/>
        <end position="122"/>
    </location>
</feature>
<accession>A0A8X8X2A7</accession>
<dbReference type="Proteomes" id="UP000298416">
    <property type="component" value="Unassembled WGS sequence"/>
</dbReference>
<keyword evidence="7" id="KW-1185">Reference proteome</keyword>
<evidence type="ECO:0000256" key="1">
    <source>
        <dbReference type="ARBA" id="ARBA00022741"/>
    </source>
</evidence>
<dbReference type="InterPro" id="IPR011146">
    <property type="entry name" value="HIT-like"/>
</dbReference>
<dbReference type="AlphaFoldDB" id="A0A8X8X2A7"/>
<gene>
    <name evidence="6" type="ORF">SASPL_133095</name>
</gene>
<proteinExistence type="predicted"/>
<evidence type="ECO:0000256" key="3">
    <source>
        <dbReference type="PIRSR" id="PIRSR601310-1"/>
    </source>
</evidence>
<dbReference type="OrthoDB" id="1915375at2759"/>
<protein>
    <recommendedName>
        <fullName evidence="5">HIT domain-containing protein</fullName>
    </recommendedName>
</protein>
<dbReference type="EMBL" id="PNBA02000012">
    <property type="protein sequence ID" value="KAG6405505.1"/>
    <property type="molecule type" value="Genomic_DNA"/>
</dbReference>
<dbReference type="PRINTS" id="PR00332">
    <property type="entry name" value="HISTRIAD"/>
</dbReference>
<dbReference type="Pfam" id="PF11969">
    <property type="entry name" value="DcpS_C"/>
    <property type="match status" value="1"/>
</dbReference>
<evidence type="ECO:0000256" key="4">
    <source>
        <dbReference type="PROSITE-ProRule" id="PRU00464"/>
    </source>
</evidence>
<evidence type="ECO:0000256" key="2">
    <source>
        <dbReference type="ARBA" id="ARBA00022801"/>
    </source>
</evidence>
<evidence type="ECO:0000313" key="7">
    <source>
        <dbReference type="Proteomes" id="UP000298416"/>
    </source>
</evidence>
<dbReference type="PANTHER" id="PTHR12486:SF5">
    <property type="entry name" value="ADENOSINE 5'-MONOPHOSPHORAMIDASE HINT3"/>
    <property type="match status" value="1"/>
</dbReference>
<dbReference type="InterPro" id="IPR001310">
    <property type="entry name" value="Histidine_triad_HIT"/>
</dbReference>
<dbReference type="SUPFAM" id="SSF54197">
    <property type="entry name" value="HIT-like"/>
    <property type="match status" value="1"/>
</dbReference>
<dbReference type="Gene3D" id="3.30.428.10">
    <property type="entry name" value="HIT-like"/>
    <property type="match status" value="1"/>
</dbReference>